<reference evidence="1 2" key="2">
    <citation type="journal article" date="2022" name="Mol. Ecol. Resour.">
        <title>The genomes of chicory, endive, great burdock and yacon provide insights into Asteraceae paleo-polyploidization history and plant inulin production.</title>
        <authorList>
            <person name="Fan W."/>
            <person name="Wang S."/>
            <person name="Wang H."/>
            <person name="Wang A."/>
            <person name="Jiang F."/>
            <person name="Liu H."/>
            <person name="Zhao H."/>
            <person name="Xu D."/>
            <person name="Zhang Y."/>
        </authorList>
    </citation>
    <scope>NUCLEOTIDE SEQUENCE [LARGE SCALE GENOMIC DNA]</scope>
    <source>
        <strain evidence="2">cv. Yunnan</strain>
        <tissue evidence="1">Leaves</tissue>
    </source>
</reference>
<organism evidence="1 2">
    <name type="scientific">Smallanthus sonchifolius</name>
    <dbReference type="NCBI Taxonomy" id="185202"/>
    <lineage>
        <taxon>Eukaryota</taxon>
        <taxon>Viridiplantae</taxon>
        <taxon>Streptophyta</taxon>
        <taxon>Embryophyta</taxon>
        <taxon>Tracheophyta</taxon>
        <taxon>Spermatophyta</taxon>
        <taxon>Magnoliopsida</taxon>
        <taxon>eudicotyledons</taxon>
        <taxon>Gunneridae</taxon>
        <taxon>Pentapetalae</taxon>
        <taxon>asterids</taxon>
        <taxon>campanulids</taxon>
        <taxon>Asterales</taxon>
        <taxon>Asteraceae</taxon>
        <taxon>Asteroideae</taxon>
        <taxon>Heliantheae alliance</taxon>
        <taxon>Millerieae</taxon>
        <taxon>Smallanthus</taxon>
    </lineage>
</organism>
<keyword evidence="2" id="KW-1185">Reference proteome</keyword>
<accession>A0ACB9JM77</accession>
<sequence length="186" mass="20515">MLKFLVNHYFSKLFSKLSSHAKLSSSSISSSSSGLNYTIPPLPSSQKKNDIPVKKTTPVGQFIPGSRKSNEEPKTNQMMMGEKEKMKSERKKPVEATNTPLKPRVLNFDASGSPRNYMEDFIPMQPRTGTVDPTQDTRATATRDFGFTLGSSSQNPYIGNISNSQLLNTNNVEPLQDVGISPIMAK</sequence>
<reference evidence="2" key="1">
    <citation type="journal article" date="2022" name="Mol. Ecol. Resour.">
        <title>The genomes of chicory, endive, great burdock and yacon provide insights into Asteraceae palaeo-polyploidization history and plant inulin production.</title>
        <authorList>
            <person name="Fan W."/>
            <person name="Wang S."/>
            <person name="Wang H."/>
            <person name="Wang A."/>
            <person name="Jiang F."/>
            <person name="Liu H."/>
            <person name="Zhao H."/>
            <person name="Xu D."/>
            <person name="Zhang Y."/>
        </authorList>
    </citation>
    <scope>NUCLEOTIDE SEQUENCE [LARGE SCALE GENOMIC DNA]</scope>
    <source>
        <strain evidence="2">cv. Yunnan</strain>
    </source>
</reference>
<proteinExistence type="predicted"/>
<evidence type="ECO:0000313" key="2">
    <source>
        <dbReference type="Proteomes" id="UP001056120"/>
    </source>
</evidence>
<comment type="caution">
    <text evidence="1">The sequence shown here is derived from an EMBL/GenBank/DDBJ whole genome shotgun (WGS) entry which is preliminary data.</text>
</comment>
<dbReference type="Proteomes" id="UP001056120">
    <property type="component" value="Linkage Group LG03"/>
</dbReference>
<name>A0ACB9JM77_9ASTR</name>
<gene>
    <name evidence="1" type="ORF">L1987_08983</name>
</gene>
<evidence type="ECO:0000313" key="1">
    <source>
        <dbReference type="EMBL" id="KAI3821415.1"/>
    </source>
</evidence>
<dbReference type="EMBL" id="CM042020">
    <property type="protein sequence ID" value="KAI3821415.1"/>
    <property type="molecule type" value="Genomic_DNA"/>
</dbReference>
<protein>
    <submittedName>
        <fullName evidence="1">Uncharacterized protein</fullName>
    </submittedName>
</protein>